<dbReference type="PANTHER" id="PTHR11067:SF9">
    <property type="entry name" value="INOSINE TRIPHOSPHATE PYROPHOSPHATASE"/>
    <property type="match status" value="1"/>
</dbReference>
<dbReference type="Pfam" id="PF01725">
    <property type="entry name" value="Ham1p_like"/>
    <property type="match status" value="1"/>
</dbReference>
<dbReference type="PANTHER" id="PTHR11067">
    <property type="entry name" value="INOSINE TRIPHOSPHATE PYROPHOSPHATASE/HAM1 PROTEIN"/>
    <property type="match status" value="1"/>
</dbReference>
<feature type="binding site" evidence="10">
    <location>
        <position position="177"/>
    </location>
    <ligand>
        <name>substrate</name>
    </ligand>
</feature>
<evidence type="ECO:0000256" key="5">
    <source>
        <dbReference type="ARBA" id="ARBA00022801"/>
    </source>
</evidence>
<keyword evidence="6 10" id="KW-0460">Magnesium</keyword>
<accession>A0A2P5P8W5</accession>
<organism evidence="12 13">
    <name type="scientific">Dehalogenimonas etheniformans</name>
    <dbReference type="NCBI Taxonomy" id="1536648"/>
    <lineage>
        <taxon>Bacteria</taxon>
        <taxon>Bacillati</taxon>
        <taxon>Chloroflexota</taxon>
        <taxon>Dehalococcoidia</taxon>
        <taxon>Dehalococcoidales</taxon>
        <taxon>Dehalococcoidaceae</taxon>
        <taxon>Dehalogenimonas</taxon>
    </lineage>
</organism>
<evidence type="ECO:0000313" key="13">
    <source>
        <dbReference type="Proteomes" id="UP000235653"/>
    </source>
</evidence>
<evidence type="ECO:0000256" key="4">
    <source>
        <dbReference type="ARBA" id="ARBA00022741"/>
    </source>
</evidence>
<dbReference type="GO" id="GO:0036222">
    <property type="term" value="F:XTP diphosphatase activity"/>
    <property type="evidence" value="ECO:0007669"/>
    <property type="project" value="UniProtKB-UniRule"/>
</dbReference>
<dbReference type="GO" id="GO:0035870">
    <property type="term" value="F:dITP diphosphatase activity"/>
    <property type="evidence" value="ECO:0007669"/>
    <property type="project" value="UniProtKB-UniRule"/>
</dbReference>
<proteinExistence type="inferred from homology"/>
<dbReference type="InterPro" id="IPR002637">
    <property type="entry name" value="RdgB/HAM1"/>
</dbReference>
<dbReference type="GO" id="GO:0036220">
    <property type="term" value="F:ITP diphosphatase activity"/>
    <property type="evidence" value="ECO:0007669"/>
    <property type="project" value="UniProtKB-UniRule"/>
</dbReference>
<dbReference type="GO" id="GO:0017111">
    <property type="term" value="F:ribonucleoside triphosphate phosphatase activity"/>
    <property type="evidence" value="ECO:0007669"/>
    <property type="project" value="InterPro"/>
</dbReference>
<dbReference type="GO" id="GO:0009146">
    <property type="term" value="P:purine nucleoside triphosphate catabolic process"/>
    <property type="evidence" value="ECO:0007669"/>
    <property type="project" value="UniProtKB-UniRule"/>
</dbReference>
<evidence type="ECO:0000256" key="3">
    <source>
        <dbReference type="ARBA" id="ARBA00022723"/>
    </source>
</evidence>
<feature type="binding site" evidence="10">
    <location>
        <begin position="154"/>
        <end position="157"/>
    </location>
    <ligand>
        <name>substrate</name>
    </ligand>
</feature>
<dbReference type="InterPro" id="IPR020922">
    <property type="entry name" value="dITP/XTP_pyrophosphatase"/>
</dbReference>
<dbReference type="RefSeq" id="WP_102330214.1">
    <property type="nucleotide sequence ID" value="NZ_CP058566.2"/>
</dbReference>
<dbReference type="NCBIfam" id="NF011397">
    <property type="entry name" value="PRK14822.1"/>
    <property type="match status" value="1"/>
</dbReference>
<dbReference type="EMBL" id="JQAN02000006">
    <property type="protein sequence ID" value="PPD58730.1"/>
    <property type="molecule type" value="Genomic_DNA"/>
</dbReference>
<comment type="catalytic activity">
    <reaction evidence="10">
        <text>ITP + H2O = IMP + diphosphate + H(+)</text>
        <dbReference type="Rhea" id="RHEA:29399"/>
        <dbReference type="ChEBI" id="CHEBI:15377"/>
        <dbReference type="ChEBI" id="CHEBI:15378"/>
        <dbReference type="ChEBI" id="CHEBI:33019"/>
        <dbReference type="ChEBI" id="CHEBI:58053"/>
        <dbReference type="ChEBI" id="CHEBI:61402"/>
        <dbReference type="EC" id="3.6.1.66"/>
    </reaction>
</comment>
<dbReference type="InterPro" id="IPR029001">
    <property type="entry name" value="ITPase-like_fam"/>
</dbReference>
<comment type="function">
    <text evidence="10">Pyrophosphatase that catalyzes the hydrolysis of nucleoside triphosphates to their monophosphate derivatives, with a high preference for the non-canonical purine nucleotides XTP (xanthosine triphosphate), dITP (deoxyinosine triphosphate) and ITP. Seems to function as a house-cleaning enzyme that removes non-canonical purine nucleotides from the nucleotide pool, thus preventing their incorporation into DNA/RNA and avoiding chromosomal lesions.</text>
</comment>
<dbReference type="Gene3D" id="3.90.950.10">
    <property type="match status" value="1"/>
</dbReference>
<comment type="cofactor">
    <cofactor evidence="10">
        <name>Mg(2+)</name>
        <dbReference type="ChEBI" id="CHEBI:18420"/>
    </cofactor>
    <text evidence="10">Binds 1 Mg(2+) ion per subunit.</text>
</comment>
<dbReference type="NCBIfam" id="TIGR00042">
    <property type="entry name" value="RdgB/HAM1 family non-canonical purine NTP pyrophosphatase"/>
    <property type="match status" value="1"/>
</dbReference>
<dbReference type="EC" id="3.6.1.66" evidence="10"/>
<comment type="catalytic activity">
    <reaction evidence="8 10">
        <text>dITP + H2O = dIMP + diphosphate + H(+)</text>
        <dbReference type="Rhea" id="RHEA:28342"/>
        <dbReference type="ChEBI" id="CHEBI:15377"/>
        <dbReference type="ChEBI" id="CHEBI:15378"/>
        <dbReference type="ChEBI" id="CHEBI:33019"/>
        <dbReference type="ChEBI" id="CHEBI:61194"/>
        <dbReference type="ChEBI" id="CHEBI:61382"/>
        <dbReference type="EC" id="3.6.1.66"/>
    </reaction>
</comment>
<dbReference type="GO" id="GO:0005829">
    <property type="term" value="C:cytosol"/>
    <property type="evidence" value="ECO:0007669"/>
    <property type="project" value="TreeGrafter"/>
</dbReference>
<feature type="active site" description="Proton acceptor" evidence="10">
    <location>
        <position position="71"/>
    </location>
</feature>
<dbReference type="CDD" id="cd00515">
    <property type="entry name" value="HAM1"/>
    <property type="match status" value="1"/>
</dbReference>
<evidence type="ECO:0000256" key="8">
    <source>
        <dbReference type="ARBA" id="ARBA00051875"/>
    </source>
</evidence>
<dbReference type="HAMAP" id="MF_01405">
    <property type="entry name" value="Non_canon_purine_NTPase"/>
    <property type="match status" value="1"/>
</dbReference>
<comment type="catalytic activity">
    <reaction evidence="9 10">
        <text>XTP + H2O = XMP + diphosphate + H(+)</text>
        <dbReference type="Rhea" id="RHEA:28610"/>
        <dbReference type="ChEBI" id="CHEBI:15377"/>
        <dbReference type="ChEBI" id="CHEBI:15378"/>
        <dbReference type="ChEBI" id="CHEBI:33019"/>
        <dbReference type="ChEBI" id="CHEBI:57464"/>
        <dbReference type="ChEBI" id="CHEBI:61314"/>
        <dbReference type="EC" id="3.6.1.66"/>
    </reaction>
</comment>
<sequence>MKPELMLATNNRGKIGEYRDLLSGCGYELVTPAQKGISIEVAETGGTFTENAALKARALASTLGLLTLADDSGLEVDALGGDPGVHSARYAGDNATDSERIDLLLKNLEGVPSDQRTARFRCVIAIADPAGEVRFAEGRIEGLISFAPRGHYGFGYDPVFYLSDRGKTMAELPVEEKNRISHRAFAAAKACLMLKSLSKISKKKLQ</sequence>
<dbReference type="AlphaFoldDB" id="A0A2P5P8W5"/>
<dbReference type="FunFam" id="3.90.950.10:FF:000001">
    <property type="entry name" value="dITP/XTP pyrophosphatase"/>
    <property type="match status" value="1"/>
</dbReference>
<evidence type="ECO:0000256" key="1">
    <source>
        <dbReference type="ARBA" id="ARBA00008023"/>
    </source>
</evidence>
<keyword evidence="13" id="KW-1185">Reference proteome</keyword>
<evidence type="ECO:0000256" key="6">
    <source>
        <dbReference type="ARBA" id="ARBA00022842"/>
    </source>
</evidence>
<feature type="binding site" evidence="10">
    <location>
        <position position="72"/>
    </location>
    <ligand>
        <name>substrate</name>
    </ligand>
</feature>
<dbReference type="SUPFAM" id="SSF52972">
    <property type="entry name" value="ITPase-like"/>
    <property type="match status" value="1"/>
</dbReference>
<comment type="caution">
    <text evidence="12">The sequence shown here is derived from an EMBL/GenBank/DDBJ whole genome shotgun (WGS) entry which is preliminary data.</text>
</comment>
<evidence type="ECO:0000256" key="11">
    <source>
        <dbReference type="RuleBase" id="RU003781"/>
    </source>
</evidence>
<dbReference type="OrthoDB" id="9807456at2"/>
<dbReference type="Proteomes" id="UP000235653">
    <property type="component" value="Unassembled WGS sequence"/>
</dbReference>
<evidence type="ECO:0000256" key="2">
    <source>
        <dbReference type="ARBA" id="ARBA00011738"/>
    </source>
</evidence>
<keyword evidence="3 10" id="KW-0479">Metal-binding</keyword>
<evidence type="ECO:0000256" key="9">
    <source>
        <dbReference type="ARBA" id="ARBA00052017"/>
    </source>
</evidence>
<protein>
    <recommendedName>
        <fullName evidence="10">dITP/XTP pyrophosphatase</fullName>
        <ecNumber evidence="10">3.6.1.66</ecNumber>
    </recommendedName>
    <alternativeName>
        <fullName evidence="10">Non-canonical purine NTP pyrophosphatase</fullName>
    </alternativeName>
    <alternativeName>
        <fullName evidence="10">Non-standard purine NTP pyrophosphatase</fullName>
    </alternativeName>
    <alternativeName>
        <fullName evidence="10">Nucleoside-triphosphate diphosphatase</fullName>
    </alternativeName>
    <alternativeName>
        <fullName evidence="10">Nucleoside-triphosphate pyrophosphatase</fullName>
        <shortName evidence="10">NTPase</shortName>
    </alternativeName>
</protein>
<dbReference type="GO" id="GO:0000166">
    <property type="term" value="F:nucleotide binding"/>
    <property type="evidence" value="ECO:0007669"/>
    <property type="project" value="UniProtKB-KW"/>
</dbReference>
<name>A0A2P5P8W5_9CHLR</name>
<gene>
    <name evidence="12" type="ORF">JP09_002335</name>
</gene>
<comment type="subunit">
    <text evidence="2 10">Homodimer.</text>
</comment>
<keyword evidence="7 10" id="KW-0546">Nucleotide metabolism</keyword>
<dbReference type="GO" id="GO:0009117">
    <property type="term" value="P:nucleotide metabolic process"/>
    <property type="evidence" value="ECO:0007669"/>
    <property type="project" value="UniProtKB-KW"/>
</dbReference>
<evidence type="ECO:0000313" key="12">
    <source>
        <dbReference type="EMBL" id="PPD58730.1"/>
    </source>
</evidence>
<evidence type="ECO:0000256" key="7">
    <source>
        <dbReference type="ARBA" id="ARBA00023080"/>
    </source>
</evidence>
<keyword evidence="4 10" id="KW-0547">Nucleotide-binding</keyword>
<keyword evidence="5 10" id="KW-0378">Hydrolase</keyword>
<feature type="binding site" evidence="10">
    <location>
        <begin position="9"/>
        <end position="14"/>
    </location>
    <ligand>
        <name>substrate</name>
    </ligand>
</feature>
<evidence type="ECO:0000256" key="10">
    <source>
        <dbReference type="HAMAP-Rule" id="MF_01405"/>
    </source>
</evidence>
<reference evidence="12 13" key="1">
    <citation type="journal article" date="2017" name="ISME J.">
        <title>Grape pomace compost harbors organohalide-respiring Dehalogenimonas species with novel reductive dehalogenase genes.</title>
        <authorList>
            <person name="Yang Y."/>
            <person name="Higgins S.A."/>
            <person name="Yan J."/>
            <person name="Simsir B."/>
            <person name="Chourey K."/>
            <person name="Iyer R."/>
            <person name="Hettich R.L."/>
            <person name="Baldwin B."/>
            <person name="Ogles D.M."/>
            <person name="Loffler F.E."/>
        </authorList>
    </citation>
    <scope>NUCLEOTIDE SEQUENCE [LARGE SCALE GENOMIC DNA]</scope>
    <source>
        <strain evidence="12 13">GP</strain>
    </source>
</reference>
<dbReference type="GO" id="GO:0046872">
    <property type="term" value="F:metal ion binding"/>
    <property type="evidence" value="ECO:0007669"/>
    <property type="project" value="UniProtKB-KW"/>
</dbReference>
<comment type="caution">
    <text evidence="10">Lacks conserved residue(s) required for the propagation of feature annotation.</text>
</comment>
<feature type="binding site" evidence="10">
    <location>
        <begin position="182"/>
        <end position="183"/>
    </location>
    <ligand>
        <name>substrate</name>
    </ligand>
</feature>
<feature type="binding site" evidence="10">
    <location>
        <position position="71"/>
    </location>
    <ligand>
        <name>Mg(2+)</name>
        <dbReference type="ChEBI" id="CHEBI:18420"/>
    </ligand>
</feature>
<comment type="similarity">
    <text evidence="1 10 11">Belongs to the HAM1 NTPase family.</text>
</comment>